<evidence type="ECO:0000313" key="4">
    <source>
        <dbReference type="Proteomes" id="UP000005237"/>
    </source>
</evidence>
<accession>A0A8R1IRD1</accession>
<dbReference type="GO" id="GO:0098978">
    <property type="term" value="C:glutamatergic synapse"/>
    <property type="evidence" value="ECO:0007669"/>
    <property type="project" value="TreeGrafter"/>
</dbReference>
<feature type="region of interest" description="Disordered" evidence="2">
    <location>
        <begin position="34"/>
        <end position="58"/>
    </location>
</feature>
<feature type="compositionally biased region" description="Acidic residues" evidence="2">
    <location>
        <begin position="498"/>
        <end position="507"/>
    </location>
</feature>
<name>A0A8R1IRD1_CAEJA</name>
<evidence type="ECO:0000256" key="2">
    <source>
        <dbReference type="SAM" id="MobiDB-lite"/>
    </source>
</evidence>
<keyword evidence="4" id="KW-1185">Reference proteome</keyword>
<feature type="region of interest" description="Disordered" evidence="2">
    <location>
        <begin position="255"/>
        <end position="327"/>
    </location>
</feature>
<dbReference type="EnsemblMetazoa" id="CJA37370.1">
    <property type="protein sequence ID" value="CJA37370.1"/>
    <property type="gene ID" value="WBGene00213217"/>
</dbReference>
<dbReference type="GO" id="GO:0023052">
    <property type="term" value="P:signaling"/>
    <property type="evidence" value="ECO:0007669"/>
    <property type="project" value="InterPro"/>
</dbReference>
<dbReference type="AlphaFoldDB" id="A0A8R1IRD1"/>
<feature type="compositionally biased region" description="Basic and acidic residues" evidence="2">
    <location>
        <begin position="471"/>
        <end position="485"/>
    </location>
</feature>
<feature type="compositionally biased region" description="Low complexity" evidence="2">
    <location>
        <begin position="285"/>
        <end position="296"/>
    </location>
</feature>
<dbReference type="Pfam" id="PF03359">
    <property type="entry name" value="GKAP"/>
    <property type="match status" value="1"/>
</dbReference>
<reference evidence="4" key="1">
    <citation type="submission" date="2010-08" db="EMBL/GenBank/DDBJ databases">
        <authorList>
            <consortium name="Caenorhabditis japonica Sequencing Consortium"/>
            <person name="Wilson R.K."/>
        </authorList>
    </citation>
    <scope>NUCLEOTIDE SEQUENCE [LARGE SCALE GENOMIC DNA]</scope>
    <source>
        <strain evidence="4">DF5081</strain>
    </source>
</reference>
<feature type="region of interest" description="Disordered" evidence="2">
    <location>
        <begin position="471"/>
        <end position="507"/>
    </location>
</feature>
<evidence type="ECO:0008006" key="5">
    <source>
        <dbReference type="Google" id="ProtNLM"/>
    </source>
</evidence>
<dbReference type="Proteomes" id="UP000005237">
    <property type="component" value="Unassembled WGS sequence"/>
</dbReference>
<dbReference type="PANTHER" id="PTHR12353:SF31">
    <property type="entry name" value="LD44824P"/>
    <property type="match status" value="1"/>
</dbReference>
<feature type="region of interest" description="Disordered" evidence="2">
    <location>
        <begin position="148"/>
        <end position="169"/>
    </location>
</feature>
<protein>
    <recommendedName>
        <fullName evidence="5">Disks large-associated protein 1</fullName>
    </recommendedName>
</protein>
<organism evidence="3 4">
    <name type="scientific">Caenorhabditis japonica</name>
    <dbReference type="NCBI Taxonomy" id="281687"/>
    <lineage>
        <taxon>Eukaryota</taxon>
        <taxon>Metazoa</taxon>
        <taxon>Ecdysozoa</taxon>
        <taxon>Nematoda</taxon>
        <taxon>Chromadorea</taxon>
        <taxon>Rhabditida</taxon>
        <taxon>Rhabditina</taxon>
        <taxon>Rhabditomorpha</taxon>
        <taxon>Rhabditoidea</taxon>
        <taxon>Rhabditidae</taxon>
        <taxon>Peloderinae</taxon>
        <taxon>Caenorhabditis</taxon>
    </lineage>
</organism>
<dbReference type="GO" id="GO:0060090">
    <property type="term" value="F:molecular adaptor activity"/>
    <property type="evidence" value="ECO:0007669"/>
    <property type="project" value="TreeGrafter"/>
</dbReference>
<comment type="similarity">
    <text evidence="1">Belongs to the SAPAP family.</text>
</comment>
<feature type="compositionally biased region" description="Basic and acidic residues" evidence="2">
    <location>
        <begin position="255"/>
        <end position="268"/>
    </location>
</feature>
<dbReference type="InterPro" id="IPR005026">
    <property type="entry name" value="SAPAP"/>
</dbReference>
<proteinExistence type="inferred from homology"/>
<dbReference type="PANTHER" id="PTHR12353">
    <property type="entry name" value="DISKS LARGE-ASSOCIATED PROTEIN DAP SAP90/PSD-95-ASSOCIATED PROTEIN"/>
    <property type="match status" value="1"/>
</dbReference>
<evidence type="ECO:0000313" key="3">
    <source>
        <dbReference type="EnsemblMetazoa" id="CJA37370.1"/>
    </source>
</evidence>
<reference evidence="3" key="2">
    <citation type="submission" date="2022-06" db="UniProtKB">
        <authorList>
            <consortium name="EnsemblMetazoa"/>
        </authorList>
    </citation>
    <scope>IDENTIFICATION</scope>
    <source>
        <strain evidence="3">DF5081</strain>
    </source>
</reference>
<evidence type="ECO:0000256" key="1">
    <source>
        <dbReference type="ARBA" id="ARBA00008839"/>
    </source>
</evidence>
<sequence>MIHALLNTSHSVYLYSKVITAKTTSEHDLLAVGKTTPNTRSLAPPPSGVPTGAQSETDLRFVTTRDSHRSIPAMEPFGFGDKSPRAFMSEHDLSSGSSDFPEVTRTPSYLRISCALNGYTRSPNKADLTPKAAPLPVESIVERRTRMFSHPQDRKPAPGFSSPVTSTLSSDSKTSVIECSTPIAPLQHSRLNTLQNEMGNHVSTPGPIRDLISKFDQLDLCSSHKSEKEGVENIEPHKFIINQQPVFDEIDLKKDANGNENHDEKQPDEQTEVPPLKISTDVESDSGISGSSPASSKKNVEITKDEKEDDEQEVTTSTPSDGHEFQSLHDKVRAELQGKMDAANKDLENVDDLPEKCADSLRAANGNAHLLVRKKFSKFNELIEKNLNPVANDPMPVTVQDLEGFWMTIDMELTGIRKEFEKVEKYRAANWDPSITDEVDTMVVVPKTRPTIAKKKVAPVISDETKKKLAEQKALAEQRRAEMRAQMRQKMKTKQQEGEEADSSSLA</sequence>
<dbReference type="GO" id="GO:0099572">
    <property type="term" value="C:postsynaptic specialization"/>
    <property type="evidence" value="ECO:0007669"/>
    <property type="project" value="TreeGrafter"/>
</dbReference>